<evidence type="ECO:0000256" key="10">
    <source>
        <dbReference type="ARBA" id="ARBA00070242"/>
    </source>
</evidence>
<dbReference type="PANTHER" id="PTHR11802:SF3">
    <property type="entry name" value="RETINOID-INDUCIBLE SERINE CARBOXYPEPTIDASE"/>
    <property type="match status" value="1"/>
</dbReference>
<dbReference type="FunFam" id="3.40.50.1820:FF:000075">
    <property type="entry name" value="Carboxypeptidase"/>
    <property type="match status" value="1"/>
</dbReference>
<evidence type="ECO:0000256" key="3">
    <source>
        <dbReference type="ARBA" id="ARBA00022525"/>
    </source>
</evidence>
<evidence type="ECO:0000313" key="13">
    <source>
        <dbReference type="EMBL" id="KAF7281067.1"/>
    </source>
</evidence>
<reference evidence="13" key="1">
    <citation type="submission" date="2020-08" db="EMBL/GenBank/DDBJ databases">
        <title>Genome sequencing and assembly of the red palm weevil Rhynchophorus ferrugineus.</title>
        <authorList>
            <person name="Dias G.B."/>
            <person name="Bergman C.M."/>
            <person name="Manee M."/>
        </authorList>
    </citation>
    <scope>NUCLEOTIDE SEQUENCE</scope>
    <source>
        <strain evidence="13">AA-2017</strain>
        <tissue evidence="13">Whole larva</tissue>
    </source>
</reference>
<evidence type="ECO:0000256" key="12">
    <source>
        <dbReference type="SAM" id="SignalP"/>
    </source>
</evidence>
<gene>
    <name evidence="13" type="ORF">GWI33_005204</name>
</gene>
<dbReference type="OrthoDB" id="443318at2759"/>
<organism evidence="13 14">
    <name type="scientific">Rhynchophorus ferrugineus</name>
    <name type="common">Red palm weevil</name>
    <name type="synonym">Curculio ferrugineus</name>
    <dbReference type="NCBI Taxonomy" id="354439"/>
    <lineage>
        <taxon>Eukaryota</taxon>
        <taxon>Metazoa</taxon>
        <taxon>Ecdysozoa</taxon>
        <taxon>Arthropoda</taxon>
        <taxon>Hexapoda</taxon>
        <taxon>Insecta</taxon>
        <taxon>Pterygota</taxon>
        <taxon>Neoptera</taxon>
        <taxon>Endopterygota</taxon>
        <taxon>Coleoptera</taxon>
        <taxon>Polyphaga</taxon>
        <taxon>Cucujiformia</taxon>
        <taxon>Curculionidae</taxon>
        <taxon>Dryophthorinae</taxon>
        <taxon>Rhynchophorus</taxon>
    </lineage>
</organism>
<dbReference type="Proteomes" id="UP000625711">
    <property type="component" value="Unassembled WGS sequence"/>
</dbReference>
<dbReference type="AlphaFoldDB" id="A0A834IWB2"/>
<evidence type="ECO:0000256" key="8">
    <source>
        <dbReference type="ARBA" id="ARBA00023180"/>
    </source>
</evidence>
<dbReference type="PANTHER" id="PTHR11802">
    <property type="entry name" value="SERINE PROTEASE FAMILY S10 SERINE CARBOXYPEPTIDASE"/>
    <property type="match status" value="1"/>
</dbReference>
<evidence type="ECO:0000256" key="9">
    <source>
        <dbReference type="ARBA" id="ARBA00055847"/>
    </source>
</evidence>
<evidence type="ECO:0000256" key="1">
    <source>
        <dbReference type="ARBA" id="ARBA00004613"/>
    </source>
</evidence>
<keyword evidence="4" id="KW-0121">Carboxypeptidase</keyword>
<dbReference type="Gene3D" id="3.40.50.1820">
    <property type="entry name" value="alpha/beta hydrolase"/>
    <property type="match status" value="1"/>
</dbReference>
<comment type="caution">
    <text evidence="13">The sequence shown here is derived from an EMBL/GenBank/DDBJ whole genome shotgun (WGS) entry which is preliminary data.</text>
</comment>
<protein>
    <recommendedName>
        <fullName evidence="10">Retinoid-inducible serine carboxypeptidase</fullName>
    </recommendedName>
    <alternativeName>
        <fullName evidence="11">Serine carboxypeptidase 1</fullName>
    </alternativeName>
</protein>
<dbReference type="GO" id="GO:0006508">
    <property type="term" value="P:proteolysis"/>
    <property type="evidence" value="ECO:0007669"/>
    <property type="project" value="UniProtKB-KW"/>
</dbReference>
<dbReference type="InterPro" id="IPR001563">
    <property type="entry name" value="Peptidase_S10"/>
</dbReference>
<evidence type="ECO:0000256" key="4">
    <source>
        <dbReference type="ARBA" id="ARBA00022645"/>
    </source>
</evidence>
<keyword evidence="7" id="KW-0378">Hydrolase</keyword>
<proteinExistence type="inferred from homology"/>
<sequence>MRFFILFILAVEGIYGRQGFGPTDQEWGFAQVREGAHIFWWLHYTTATTEPTERPLIIWLQGGPGGSSTSYGNFAELGPLDLDLNPRNTSWVHHANVLFVDNPVGTGFSYVEQNSQFTTTNAQIADDFVAFLQQFYAELPSFKQVPLYIFCESYGGKMTAQIALHLNQAIEAGKLDINFKGIGLGDSWISPVDSCITWAPYLYQLGVIDTQQYVKLDSQAQTLKALVDDGEWLEATQAWEALESKVTSYGFCIDFYNILTKCEDLYFRVRKPGVSDALKSYDEDTIMNEMVRPALNISQYWGTQSSEVFHYLETDFMKPVTDVVEQLLNETSIKVAVYNGQLDLIVDTVGTVNWVDRLRFKEAEEWQKNTRTIFLINNYYEGYLKKAGNLVFYWVLRAGHMVPSDNPNGMLYILQQVTDNFSV</sequence>
<dbReference type="Pfam" id="PF00450">
    <property type="entry name" value="Peptidase_S10"/>
    <property type="match status" value="1"/>
</dbReference>
<name>A0A834IWB2_RHYFE</name>
<comment type="function">
    <text evidence="9">May be involved in vascular wall and kidney homeostasis.</text>
</comment>
<comment type="subcellular location">
    <subcellularLocation>
        <location evidence="1">Secreted</location>
    </subcellularLocation>
</comment>
<evidence type="ECO:0000256" key="6">
    <source>
        <dbReference type="ARBA" id="ARBA00022729"/>
    </source>
</evidence>
<keyword evidence="5" id="KW-0645">Protease</keyword>
<dbReference type="GO" id="GO:0004185">
    <property type="term" value="F:serine-type carboxypeptidase activity"/>
    <property type="evidence" value="ECO:0007669"/>
    <property type="project" value="InterPro"/>
</dbReference>
<keyword evidence="6 12" id="KW-0732">Signal</keyword>
<dbReference type="InterPro" id="IPR029058">
    <property type="entry name" value="AB_hydrolase_fold"/>
</dbReference>
<evidence type="ECO:0000313" key="14">
    <source>
        <dbReference type="Proteomes" id="UP000625711"/>
    </source>
</evidence>
<comment type="similarity">
    <text evidence="2">Belongs to the peptidase S10 family.</text>
</comment>
<keyword evidence="8" id="KW-0325">Glycoprotein</keyword>
<dbReference type="SUPFAM" id="SSF53474">
    <property type="entry name" value="alpha/beta-Hydrolases"/>
    <property type="match status" value="1"/>
</dbReference>
<accession>A0A834IWB2</accession>
<evidence type="ECO:0000256" key="11">
    <source>
        <dbReference type="ARBA" id="ARBA00077736"/>
    </source>
</evidence>
<evidence type="ECO:0000256" key="2">
    <source>
        <dbReference type="ARBA" id="ARBA00009431"/>
    </source>
</evidence>
<feature type="chain" id="PRO_5033059692" description="Retinoid-inducible serine carboxypeptidase" evidence="12">
    <location>
        <begin position="17"/>
        <end position="423"/>
    </location>
</feature>
<evidence type="ECO:0000256" key="7">
    <source>
        <dbReference type="ARBA" id="ARBA00022801"/>
    </source>
</evidence>
<dbReference type="GO" id="GO:0005576">
    <property type="term" value="C:extracellular region"/>
    <property type="evidence" value="ECO:0007669"/>
    <property type="project" value="UniProtKB-SubCell"/>
</dbReference>
<evidence type="ECO:0000256" key="5">
    <source>
        <dbReference type="ARBA" id="ARBA00022670"/>
    </source>
</evidence>
<dbReference type="PRINTS" id="PR00724">
    <property type="entry name" value="CRBOXYPTASEC"/>
</dbReference>
<feature type="signal peptide" evidence="12">
    <location>
        <begin position="1"/>
        <end position="16"/>
    </location>
</feature>
<keyword evidence="14" id="KW-1185">Reference proteome</keyword>
<keyword evidence="3" id="KW-0964">Secreted</keyword>
<dbReference type="EMBL" id="JAACXV010000261">
    <property type="protein sequence ID" value="KAF7281067.1"/>
    <property type="molecule type" value="Genomic_DNA"/>
</dbReference>